<accession>A0A495JM31</accession>
<dbReference type="EMBL" id="RBKT01000001">
    <property type="protein sequence ID" value="RKR89891.1"/>
    <property type="molecule type" value="Genomic_DNA"/>
</dbReference>
<dbReference type="PIRSF" id="PIRSF029826">
    <property type="entry name" value="UCP029826_pph"/>
    <property type="match status" value="1"/>
</dbReference>
<dbReference type="InterPro" id="IPR052555">
    <property type="entry name" value="dCTP_Pyrophosphatase"/>
</dbReference>
<protein>
    <submittedName>
        <fullName evidence="1">NTP pyrophosphatase (Non-canonical NTP hydrolase)</fullName>
    </submittedName>
</protein>
<dbReference type="InterPro" id="IPR025984">
    <property type="entry name" value="DCTPP"/>
</dbReference>
<evidence type="ECO:0000313" key="1">
    <source>
        <dbReference type="EMBL" id="RKR89891.1"/>
    </source>
</evidence>
<keyword evidence="2" id="KW-1185">Reference proteome</keyword>
<dbReference type="Proteomes" id="UP000277671">
    <property type="component" value="Unassembled WGS sequence"/>
</dbReference>
<dbReference type="GO" id="GO:0009143">
    <property type="term" value="P:nucleoside triphosphate catabolic process"/>
    <property type="evidence" value="ECO:0007669"/>
    <property type="project" value="InterPro"/>
</dbReference>
<proteinExistence type="predicted"/>
<dbReference type="RefSeq" id="WP_121158273.1">
    <property type="nucleotide sequence ID" value="NZ_RBKT01000001.1"/>
</dbReference>
<reference evidence="1 2" key="1">
    <citation type="submission" date="2018-10" db="EMBL/GenBank/DDBJ databases">
        <title>Sequencing the genomes of 1000 actinobacteria strains.</title>
        <authorList>
            <person name="Klenk H.-P."/>
        </authorList>
    </citation>
    <scope>NUCLEOTIDE SEQUENCE [LARGE SCALE GENOMIC DNA]</scope>
    <source>
        <strain evidence="1 2">DSM 45175</strain>
    </source>
</reference>
<comment type="caution">
    <text evidence="1">The sequence shown here is derived from an EMBL/GenBank/DDBJ whole genome shotgun (WGS) entry which is preliminary data.</text>
</comment>
<dbReference type="PANTHER" id="PTHR46523">
    <property type="entry name" value="DCTP PYROPHOSPHATASE 1"/>
    <property type="match status" value="1"/>
</dbReference>
<dbReference type="CDD" id="cd11537">
    <property type="entry name" value="NTP-PPase_RS21-C6_like"/>
    <property type="match status" value="1"/>
</dbReference>
<name>A0A495JM31_9ACTN</name>
<dbReference type="Gene3D" id="1.10.287.1080">
    <property type="entry name" value="MazG-like"/>
    <property type="match status" value="1"/>
</dbReference>
<evidence type="ECO:0000313" key="2">
    <source>
        <dbReference type="Proteomes" id="UP000277671"/>
    </source>
</evidence>
<gene>
    <name evidence="1" type="ORF">BDK92_4250</name>
</gene>
<dbReference type="GO" id="GO:0047429">
    <property type="term" value="F:nucleoside triphosphate diphosphatase activity"/>
    <property type="evidence" value="ECO:0007669"/>
    <property type="project" value="InterPro"/>
</dbReference>
<sequence length="134" mass="14622">MSADPSSGNAARTNTVPELTERLRVFVAERDWEQFHTAKNLAMALAGEVGELLAELQWLTPEQAARVMADPAAGARVRAEIGDVMTYLTRLADVLDIDLVEAAHDKLDDSARRYTVERSRGSVAKVPPHQPSGL</sequence>
<dbReference type="OrthoDB" id="9791898at2"/>
<dbReference type="PANTHER" id="PTHR46523:SF1">
    <property type="entry name" value="DCTP PYROPHOSPHATASE 1"/>
    <property type="match status" value="1"/>
</dbReference>
<dbReference type="AlphaFoldDB" id="A0A495JM31"/>
<dbReference type="SUPFAM" id="SSF101386">
    <property type="entry name" value="all-alpha NTP pyrophosphatases"/>
    <property type="match status" value="1"/>
</dbReference>
<organism evidence="1 2">
    <name type="scientific">Micromonospora pisi</name>
    <dbReference type="NCBI Taxonomy" id="589240"/>
    <lineage>
        <taxon>Bacteria</taxon>
        <taxon>Bacillati</taxon>
        <taxon>Actinomycetota</taxon>
        <taxon>Actinomycetes</taxon>
        <taxon>Micromonosporales</taxon>
        <taxon>Micromonosporaceae</taxon>
        <taxon>Micromonospora</taxon>
    </lineage>
</organism>
<keyword evidence="1" id="KW-0378">Hydrolase</keyword>